<dbReference type="OrthoDB" id="121633at2"/>
<sequence length="132" mass="14327">MQINVNTDRTIQKHQGLDEHVETVIQGSIGRFGEQVTRVDVHLSDDNKEKHADGGNSCMMEARVSGYQPIVVHEHATELHQSIKNAGGKLARALDSALGRLADKNKHVSVAAVATDLDGDIDPLSDKHLTDS</sequence>
<name>A0A1I1TMR4_9BURK</name>
<organism evidence="1 2">
    <name type="scientific">Massilia yuzhufengensis</name>
    <dbReference type="NCBI Taxonomy" id="1164594"/>
    <lineage>
        <taxon>Bacteria</taxon>
        <taxon>Pseudomonadati</taxon>
        <taxon>Pseudomonadota</taxon>
        <taxon>Betaproteobacteria</taxon>
        <taxon>Burkholderiales</taxon>
        <taxon>Oxalobacteraceae</taxon>
        <taxon>Telluria group</taxon>
        <taxon>Massilia</taxon>
    </lineage>
</organism>
<dbReference type="SUPFAM" id="SSF69754">
    <property type="entry name" value="Ribosome binding protein Y (YfiA homologue)"/>
    <property type="match status" value="1"/>
</dbReference>
<dbReference type="Proteomes" id="UP000198639">
    <property type="component" value="Unassembled WGS sequence"/>
</dbReference>
<dbReference type="GO" id="GO:0005840">
    <property type="term" value="C:ribosome"/>
    <property type="evidence" value="ECO:0007669"/>
    <property type="project" value="UniProtKB-KW"/>
</dbReference>
<keyword evidence="1" id="KW-0687">Ribonucleoprotein</keyword>
<dbReference type="RefSeq" id="WP_091876275.1">
    <property type="nucleotide sequence ID" value="NZ_FOLD01000029.1"/>
</dbReference>
<dbReference type="InterPro" id="IPR036567">
    <property type="entry name" value="RHF-like"/>
</dbReference>
<keyword evidence="2" id="KW-1185">Reference proteome</keyword>
<reference evidence="2" key="1">
    <citation type="submission" date="2016-10" db="EMBL/GenBank/DDBJ databases">
        <authorList>
            <person name="Varghese N."/>
            <person name="Submissions S."/>
        </authorList>
    </citation>
    <scope>NUCLEOTIDE SEQUENCE [LARGE SCALE GENOMIC DNA]</scope>
    <source>
        <strain evidence="2">CGMCC 1.12041</strain>
    </source>
</reference>
<gene>
    <name evidence="1" type="ORF">SAMN05216204_1292</name>
</gene>
<dbReference type="AlphaFoldDB" id="A0A1I1TMR4"/>
<dbReference type="InterPro" id="IPR003489">
    <property type="entry name" value="RHF/RaiA"/>
</dbReference>
<evidence type="ECO:0000313" key="1">
    <source>
        <dbReference type="EMBL" id="SFD57753.1"/>
    </source>
</evidence>
<protein>
    <submittedName>
        <fullName evidence="1">Sigma 54 modulation protein / S30EA ribosomal protein</fullName>
    </submittedName>
</protein>
<dbReference type="STRING" id="1164594.SAMN05216204_1292"/>
<dbReference type="Pfam" id="PF02482">
    <property type="entry name" value="Ribosomal_S30AE"/>
    <property type="match status" value="1"/>
</dbReference>
<keyword evidence="1" id="KW-0689">Ribosomal protein</keyword>
<accession>A0A1I1TMR4</accession>
<evidence type="ECO:0000313" key="2">
    <source>
        <dbReference type="Proteomes" id="UP000198639"/>
    </source>
</evidence>
<dbReference type="EMBL" id="FOLD01000029">
    <property type="protein sequence ID" value="SFD57753.1"/>
    <property type="molecule type" value="Genomic_DNA"/>
</dbReference>
<dbReference type="Gene3D" id="3.30.160.100">
    <property type="entry name" value="Ribosome hibernation promotion factor-like"/>
    <property type="match status" value="1"/>
</dbReference>
<proteinExistence type="predicted"/>